<dbReference type="GO" id="GO:0016491">
    <property type="term" value="F:oxidoreductase activity"/>
    <property type="evidence" value="ECO:0007669"/>
    <property type="project" value="UniProtKB-KW"/>
</dbReference>
<dbReference type="Pfam" id="PF01494">
    <property type="entry name" value="FAD_binding_3"/>
    <property type="match status" value="1"/>
</dbReference>
<dbReference type="Gene3D" id="3.50.50.60">
    <property type="entry name" value="FAD/NAD(P)-binding domain"/>
    <property type="match status" value="1"/>
</dbReference>
<dbReference type="RefSeq" id="WP_131500319.1">
    <property type="nucleotide sequence ID" value="NZ_SJKC01000010.1"/>
</dbReference>
<dbReference type="AlphaFoldDB" id="A0A4R0IAT0"/>
<evidence type="ECO:0000256" key="1">
    <source>
        <dbReference type="ARBA" id="ARBA00023002"/>
    </source>
</evidence>
<keyword evidence="2" id="KW-0520">NAD</keyword>
<gene>
    <name evidence="4" type="ORF">E0H92_42635</name>
</gene>
<reference evidence="4 5" key="1">
    <citation type="submission" date="2019-02" db="EMBL/GenBank/DDBJ databases">
        <title>Kribbella capetownensis sp. nov. and Kribbella speibonae sp. nov., isolated from soil.</title>
        <authorList>
            <person name="Curtis S.M."/>
            <person name="Norton I."/>
            <person name="Everest G.J."/>
            <person name="Meyers P.R."/>
        </authorList>
    </citation>
    <scope>NUCLEOTIDE SEQUENCE [LARGE SCALE GENOMIC DNA]</scope>
    <source>
        <strain evidence="4 5">YM55</strain>
    </source>
</reference>
<comment type="caution">
    <text evidence="4">The sequence shown here is derived from an EMBL/GenBank/DDBJ whole genome shotgun (WGS) entry which is preliminary data.</text>
</comment>
<sequence>MRIAIVGGGPGGLFLATLVKAGDPAAEVTVFERNRADDTFGFGVVFSDATLAGIHAADPVVRDALTEYGVHWDAIEVRLKGERFRCGGMGMAAIARKTLLAVLHERASSVGVTLRFQTEVELEDLTGFDLVVAADGANSRIRERLAAVLEPMVETAAAKFIWFGTTYHFDGLTFVHERSADGVFAVHGYPISPEVSTFIVETDRESWLRAGLDEFDVAQPPGPSDLKTKQYLEKLFAEQIEGHPLLVNNSRWASFRTRRTGRWSAGNVVLLGDAVHTAHFSVGSGTKMAMEDAIALAGALAAHEDIPAALAAYEESARPSVEKIQGSARPSLSWWEHFGRYHDTLEPWQFAFHFLTRSISGGKLARRDPAFVAATRAAWQAEHGSAPLETPFRSGGLHLPGRVVDVHHSPTRSDPGGAGSGERGVPRPAVVGEWSTSAVLWLEAPATEHELPGALASLHSGALAGPAIVAVYGGSRLTRTLLAEEARLVAGVPAMVVDDELTPDDAETLLLSGRADLVGRTNGADRSRVAGVSRSVGGSV</sequence>
<evidence type="ECO:0000313" key="4">
    <source>
        <dbReference type="EMBL" id="TCC28890.1"/>
    </source>
</evidence>
<evidence type="ECO:0000259" key="3">
    <source>
        <dbReference type="Pfam" id="PF01494"/>
    </source>
</evidence>
<proteinExistence type="predicted"/>
<dbReference type="InterPro" id="IPR050631">
    <property type="entry name" value="PheA/TfdB_FAD_monoxygenase"/>
</dbReference>
<dbReference type="InterPro" id="IPR002938">
    <property type="entry name" value="FAD-bd"/>
</dbReference>
<evidence type="ECO:0000256" key="2">
    <source>
        <dbReference type="ARBA" id="ARBA00023027"/>
    </source>
</evidence>
<evidence type="ECO:0000313" key="5">
    <source>
        <dbReference type="Proteomes" id="UP000294225"/>
    </source>
</evidence>
<dbReference type="PRINTS" id="PR00420">
    <property type="entry name" value="RNGMNOXGNASE"/>
</dbReference>
<dbReference type="PANTHER" id="PTHR43476">
    <property type="entry name" value="3-(3-HYDROXY-PHENYL)PROPIONATE/3-HYDROXYCINNAMIC ACID HYDROXYLASE"/>
    <property type="match status" value="1"/>
</dbReference>
<keyword evidence="1" id="KW-0560">Oxidoreductase</keyword>
<dbReference type="Gene3D" id="3.30.9.20">
    <property type="match status" value="1"/>
</dbReference>
<protein>
    <submittedName>
        <fullName evidence="4">2-polyprenyl-6-methoxyphenol hydroxylase</fullName>
    </submittedName>
</protein>
<organism evidence="4 5">
    <name type="scientific">Kribbella speibonae</name>
    <dbReference type="NCBI Taxonomy" id="1572660"/>
    <lineage>
        <taxon>Bacteria</taxon>
        <taxon>Bacillati</taxon>
        <taxon>Actinomycetota</taxon>
        <taxon>Actinomycetes</taxon>
        <taxon>Propionibacteriales</taxon>
        <taxon>Kribbellaceae</taxon>
        <taxon>Kribbella</taxon>
    </lineage>
</organism>
<dbReference type="PANTHER" id="PTHR43476:SF4">
    <property type="entry name" value="BLR0106 PROTEIN"/>
    <property type="match status" value="1"/>
</dbReference>
<feature type="domain" description="FAD-binding" evidence="3">
    <location>
        <begin position="129"/>
        <end position="324"/>
    </location>
</feature>
<dbReference type="SUPFAM" id="SSF51905">
    <property type="entry name" value="FAD/NAD(P)-binding domain"/>
    <property type="match status" value="1"/>
</dbReference>
<accession>A0A4R0IAT0</accession>
<dbReference type="EMBL" id="SJKC01000010">
    <property type="protein sequence ID" value="TCC28890.1"/>
    <property type="molecule type" value="Genomic_DNA"/>
</dbReference>
<dbReference type="Proteomes" id="UP000294225">
    <property type="component" value="Unassembled WGS sequence"/>
</dbReference>
<dbReference type="GO" id="GO:0071949">
    <property type="term" value="F:FAD binding"/>
    <property type="evidence" value="ECO:0007669"/>
    <property type="project" value="InterPro"/>
</dbReference>
<dbReference type="InterPro" id="IPR036188">
    <property type="entry name" value="FAD/NAD-bd_sf"/>
</dbReference>
<name>A0A4R0IAT0_9ACTN</name>